<protein>
    <recommendedName>
        <fullName evidence="4">HAT C-terminal dimerisation domain-containing protein</fullName>
    </recommendedName>
</protein>
<dbReference type="Proteomes" id="UP000288805">
    <property type="component" value="Unassembled WGS sequence"/>
</dbReference>
<dbReference type="EMBL" id="QGNW01000118">
    <property type="protein sequence ID" value="RVW94821.1"/>
    <property type="molecule type" value="Genomic_DNA"/>
</dbReference>
<organism evidence="2 3">
    <name type="scientific">Vitis vinifera</name>
    <name type="common">Grape</name>
    <dbReference type="NCBI Taxonomy" id="29760"/>
    <lineage>
        <taxon>Eukaryota</taxon>
        <taxon>Viridiplantae</taxon>
        <taxon>Streptophyta</taxon>
        <taxon>Embryophyta</taxon>
        <taxon>Tracheophyta</taxon>
        <taxon>Spermatophyta</taxon>
        <taxon>Magnoliopsida</taxon>
        <taxon>eudicotyledons</taxon>
        <taxon>Gunneridae</taxon>
        <taxon>Pentapetalae</taxon>
        <taxon>rosids</taxon>
        <taxon>Vitales</taxon>
        <taxon>Vitaceae</taxon>
        <taxon>Viteae</taxon>
        <taxon>Vitis</taxon>
    </lineage>
</organism>
<gene>
    <name evidence="2" type="ORF">CK203_034545</name>
</gene>
<feature type="compositionally biased region" description="Polar residues" evidence="1">
    <location>
        <begin position="224"/>
        <end position="236"/>
    </location>
</feature>
<evidence type="ECO:0000313" key="2">
    <source>
        <dbReference type="EMBL" id="RVW94821.1"/>
    </source>
</evidence>
<comment type="caution">
    <text evidence="2">The sequence shown here is derived from an EMBL/GenBank/DDBJ whole genome shotgun (WGS) entry which is preliminary data.</text>
</comment>
<feature type="compositionally biased region" description="Low complexity" evidence="1">
    <location>
        <begin position="303"/>
        <end position="315"/>
    </location>
</feature>
<evidence type="ECO:0008006" key="4">
    <source>
        <dbReference type="Google" id="ProtNLM"/>
    </source>
</evidence>
<feature type="compositionally biased region" description="Basic and acidic residues" evidence="1">
    <location>
        <begin position="237"/>
        <end position="252"/>
    </location>
</feature>
<feature type="region of interest" description="Disordered" evidence="1">
    <location>
        <begin position="285"/>
        <end position="315"/>
    </location>
</feature>
<dbReference type="SUPFAM" id="SSF53098">
    <property type="entry name" value="Ribonuclease H-like"/>
    <property type="match status" value="1"/>
</dbReference>
<feature type="region of interest" description="Disordered" evidence="1">
    <location>
        <begin position="218"/>
        <end position="256"/>
    </location>
</feature>
<proteinExistence type="predicted"/>
<evidence type="ECO:0000313" key="3">
    <source>
        <dbReference type="Proteomes" id="UP000288805"/>
    </source>
</evidence>
<name>A0A438IDL5_VITVI</name>
<dbReference type="InterPro" id="IPR012337">
    <property type="entry name" value="RNaseH-like_sf"/>
</dbReference>
<accession>A0A438IDL5</accession>
<evidence type="ECO:0000256" key="1">
    <source>
        <dbReference type="SAM" id="MobiDB-lite"/>
    </source>
</evidence>
<dbReference type="AlphaFoldDB" id="A0A438IDL5"/>
<sequence>MNMGSEDVNEDLFGLEDEDFDEEINSRMNVTNISNGVIYPSFQSMIEVIGQYSVGMKGPTFHEVSDPLVRVLRLVDGEEKAHMGYIYEAMNRAKDTIVRSFNGNEEKYKEIFNIIDKRWEIQLHRPLHAAGLTRDPAKQEKVMVEAAYGASAPNLQRFAMKVLNLTCSASGCERNWSIFENVFKAKRLIRSRLWPIGSTGWETGRPVSLVRSREAQKPSLSLPVASSSRPSPTLVRSRSDRGNGRMEDKDSHGGAQDDFVFDDDNLTWGDVARAIGVEEGGFDTRARARASSSIIPPTRGIASSSRTSHSHSLIN</sequence>
<reference evidence="2 3" key="1">
    <citation type="journal article" date="2018" name="PLoS Genet.">
        <title>Population sequencing reveals clonal diversity and ancestral inbreeding in the grapevine cultivar Chardonnay.</title>
        <authorList>
            <person name="Roach M.J."/>
            <person name="Johnson D.L."/>
            <person name="Bohlmann J."/>
            <person name="van Vuuren H.J."/>
            <person name="Jones S.J."/>
            <person name="Pretorius I.S."/>
            <person name="Schmidt S.A."/>
            <person name="Borneman A.R."/>
        </authorList>
    </citation>
    <scope>NUCLEOTIDE SEQUENCE [LARGE SCALE GENOMIC DNA]</scope>
    <source>
        <strain evidence="3">cv. Chardonnay</strain>
        <tissue evidence="2">Leaf</tissue>
    </source>
</reference>